<feature type="transmembrane region" description="Helical" evidence="2">
    <location>
        <begin position="256"/>
        <end position="275"/>
    </location>
</feature>
<feature type="transmembrane region" description="Helical" evidence="2">
    <location>
        <begin position="233"/>
        <end position="250"/>
    </location>
</feature>
<accession>S4WI66</accession>
<protein>
    <submittedName>
        <fullName evidence="3">Hypothetical enediyne protein</fullName>
    </submittedName>
</protein>
<sequence length="359" mass="39447">MTDVRDNTRADVGASGTVPRTDSAPPRIATAASFDRHASTNRDSPPRLDSRDPRYLALRNFAISMSVFNILGYTVLGFEQPWTWPLFAVAVGYAIEVIVELVTAWAHRRRPAFLGNGAWGVYTFLLPAHITALAANMLLYANDQFWPIAFAVVVAIGQKAIFQAPIRGRMRHFMNPSNLGITVTLLVFSWVNIAPPYHFTENVPDVMQVFVPLIIITAGTVLNGVLTKKIPLIVGWVGGFVIQAVLRHLIWDVQLWAALVPITGVAFVLFTNYMITDPGTTPMKGRAQFIFGAAVAGVYGVLMIFNVVYTLFFAVTLVCLGRGLIWWGIWLRDRLRERATAEEPAAVAAPLVGAGARPT</sequence>
<evidence type="ECO:0000313" key="3">
    <source>
        <dbReference type="EMBL" id="AGO97223.1"/>
    </source>
</evidence>
<feature type="transmembrane region" description="Helical" evidence="2">
    <location>
        <begin position="145"/>
        <end position="166"/>
    </location>
</feature>
<feature type="transmembrane region" description="Helical" evidence="2">
    <location>
        <begin position="118"/>
        <end position="139"/>
    </location>
</feature>
<dbReference type="EMBL" id="KC863955">
    <property type="protein sequence ID" value="AGO97223.1"/>
    <property type="molecule type" value="Genomic_DNA"/>
</dbReference>
<feature type="transmembrane region" description="Helical" evidence="2">
    <location>
        <begin position="287"/>
        <end position="305"/>
    </location>
</feature>
<name>S4WI66_SALPI</name>
<feature type="transmembrane region" description="Helical" evidence="2">
    <location>
        <begin position="56"/>
        <end position="76"/>
    </location>
</feature>
<feature type="region of interest" description="Disordered" evidence="1">
    <location>
        <begin position="1"/>
        <end position="26"/>
    </location>
</feature>
<reference evidence="3" key="1">
    <citation type="journal article" date="2013" name="J. Am. Chem. Soc.">
        <title>Structures and comparative characterization of biosynthetic gene clusters for cyanosporasides, enediyne-derived natural products from marine actinomycetes.</title>
        <authorList>
            <person name="Lane A.L."/>
            <person name="Nam S.J."/>
            <person name="Fukuda T."/>
            <person name="Yamanaka K."/>
            <person name="Kauffman C.A."/>
            <person name="Jensen P.R."/>
            <person name="Fenical W."/>
            <person name="Moore B.S."/>
        </authorList>
    </citation>
    <scope>NUCLEOTIDE SEQUENCE</scope>
    <source>
        <strain evidence="3">CNS143</strain>
    </source>
</reference>
<keyword evidence="2" id="KW-1133">Transmembrane helix</keyword>
<proteinExistence type="predicted"/>
<feature type="transmembrane region" description="Helical" evidence="2">
    <location>
        <begin position="209"/>
        <end position="226"/>
    </location>
</feature>
<feature type="transmembrane region" description="Helical" evidence="2">
    <location>
        <begin position="82"/>
        <end position="106"/>
    </location>
</feature>
<dbReference type="AlphaFoldDB" id="S4WI66"/>
<feature type="transmembrane region" description="Helical" evidence="2">
    <location>
        <begin position="311"/>
        <end position="331"/>
    </location>
</feature>
<organism evidence="3">
    <name type="scientific">Salinispora pacifica</name>
    <dbReference type="NCBI Taxonomy" id="351187"/>
    <lineage>
        <taxon>Bacteria</taxon>
        <taxon>Bacillati</taxon>
        <taxon>Actinomycetota</taxon>
        <taxon>Actinomycetes</taxon>
        <taxon>Micromonosporales</taxon>
        <taxon>Micromonosporaceae</taxon>
        <taxon>Salinispora</taxon>
    </lineage>
</organism>
<feature type="transmembrane region" description="Helical" evidence="2">
    <location>
        <begin position="178"/>
        <end position="197"/>
    </location>
</feature>
<evidence type="ECO:0000256" key="2">
    <source>
        <dbReference type="SAM" id="Phobius"/>
    </source>
</evidence>
<evidence type="ECO:0000256" key="1">
    <source>
        <dbReference type="SAM" id="MobiDB-lite"/>
    </source>
</evidence>
<keyword evidence="2" id="KW-0812">Transmembrane</keyword>
<keyword evidence="2" id="KW-0472">Membrane</keyword>